<keyword evidence="1" id="KW-0813">Transport</keyword>
<sequence length="278" mass="31094">MISVKNLSFHYAKKKELFHELNLELGQGNIVGLLGKNGAGKTSLIKILTGLLYPKAGECQMLGETPSKRSPQFLSNVYFLPEEIEESNLRMDKHVALYAPFYPKFDHEAFASNMTSFGIDPSENLKNLSYGQKKQFYISFGLATGCSLLVFDEPTNGLDIPSKSVFRKLVASSMTDDKLILISTHQVRDLGNLIDRVLVLNNGSIIFNKSTEDISNQYDFVSTDTVPDSTQWLYHERGLGNGKAIVRSQEHLESKIDLELLFSGIVAHPEKFKTTAHE</sequence>
<dbReference type="PANTHER" id="PTHR42939:SF1">
    <property type="entry name" value="ABC TRANSPORTER ATP-BINDING PROTEIN ALBC-RELATED"/>
    <property type="match status" value="1"/>
</dbReference>
<dbReference type="PATRIC" id="fig|1566026.4.peg.2069"/>
<evidence type="ECO:0000313" key="5">
    <source>
        <dbReference type="EMBL" id="KOF04288.1"/>
    </source>
</evidence>
<dbReference type="InterPro" id="IPR051782">
    <property type="entry name" value="ABC_Transporter_VariousFunc"/>
</dbReference>
<dbReference type="GO" id="GO:0005524">
    <property type="term" value="F:ATP binding"/>
    <property type="evidence" value="ECO:0007669"/>
    <property type="project" value="UniProtKB-KW"/>
</dbReference>
<dbReference type="AlphaFoldDB" id="A0A0L8AP82"/>
<keyword evidence="6" id="KW-1185">Reference proteome</keyword>
<proteinExistence type="predicted"/>
<dbReference type="GO" id="GO:0016887">
    <property type="term" value="F:ATP hydrolysis activity"/>
    <property type="evidence" value="ECO:0007669"/>
    <property type="project" value="InterPro"/>
</dbReference>
<evidence type="ECO:0000313" key="6">
    <source>
        <dbReference type="Proteomes" id="UP000036908"/>
    </source>
</evidence>
<evidence type="ECO:0000256" key="2">
    <source>
        <dbReference type="ARBA" id="ARBA00022741"/>
    </source>
</evidence>
<dbReference type="EMBL" id="JSVA01000003">
    <property type="protein sequence ID" value="KOF04288.1"/>
    <property type="molecule type" value="Genomic_DNA"/>
</dbReference>
<dbReference type="Gene3D" id="3.40.50.300">
    <property type="entry name" value="P-loop containing nucleotide triphosphate hydrolases"/>
    <property type="match status" value="1"/>
</dbReference>
<reference evidence="6" key="1">
    <citation type="submission" date="2014-11" db="EMBL/GenBank/DDBJ databases">
        <title>Genome sequencing of Roseivirga sp. D-25.</title>
        <authorList>
            <person name="Selvaratnam C."/>
            <person name="Thevarajoo S."/>
            <person name="Goh K.M."/>
            <person name="Eee R."/>
            <person name="Chan K.-G."/>
            <person name="Chong C.S."/>
        </authorList>
    </citation>
    <scope>NUCLEOTIDE SEQUENCE [LARGE SCALE GENOMIC DNA]</scope>
    <source>
        <strain evidence="6">D-25</strain>
    </source>
</reference>
<evidence type="ECO:0000259" key="4">
    <source>
        <dbReference type="PROSITE" id="PS50893"/>
    </source>
</evidence>
<name>A0A0L8AP82_9BACT</name>
<dbReference type="PROSITE" id="PS50893">
    <property type="entry name" value="ABC_TRANSPORTER_2"/>
    <property type="match status" value="1"/>
</dbReference>
<organism evidence="5 6">
    <name type="scientific">Roseivirga seohaensis subsp. aquiponti</name>
    <dbReference type="NCBI Taxonomy" id="1566026"/>
    <lineage>
        <taxon>Bacteria</taxon>
        <taxon>Pseudomonadati</taxon>
        <taxon>Bacteroidota</taxon>
        <taxon>Cytophagia</taxon>
        <taxon>Cytophagales</taxon>
        <taxon>Roseivirgaceae</taxon>
        <taxon>Roseivirga</taxon>
    </lineage>
</organism>
<dbReference type="SUPFAM" id="SSF52540">
    <property type="entry name" value="P-loop containing nucleoside triphosphate hydrolases"/>
    <property type="match status" value="1"/>
</dbReference>
<gene>
    <name evidence="5" type="ORF">OB69_01845</name>
</gene>
<keyword evidence="2" id="KW-0547">Nucleotide-binding</keyword>
<protein>
    <recommendedName>
        <fullName evidence="4">ABC transporter domain-containing protein</fullName>
    </recommendedName>
</protein>
<dbReference type="OrthoDB" id="9808363at2"/>
<comment type="caution">
    <text evidence="5">The sequence shown here is derived from an EMBL/GenBank/DDBJ whole genome shotgun (WGS) entry which is preliminary data.</text>
</comment>
<dbReference type="InterPro" id="IPR027417">
    <property type="entry name" value="P-loop_NTPase"/>
</dbReference>
<dbReference type="CDD" id="cd03230">
    <property type="entry name" value="ABC_DR_subfamily_A"/>
    <property type="match status" value="1"/>
</dbReference>
<feature type="domain" description="ABC transporter" evidence="4">
    <location>
        <begin position="2"/>
        <end position="227"/>
    </location>
</feature>
<dbReference type="InterPro" id="IPR003439">
    <property type="entry name" value="ABC_transporter-like_ATP-bd"/>
</dbReference>
<dbReference type="SMART" id="SM00382">
    <property type="entry name" value="AAA"/>
    <property type="match status" value="1"/>
</dbReference>
<accession>A0A0L8AP82</accession>
<dbReference type="InterPro" id="IPR003593">
    <property type="entry name" value="AAA+_ATPase"/>
</dbReference>
<dbReference type="PANTHER" id="PTHR42939">
    <property type="entry name" value="ABC TRANSPORTER ATP-BINDING PROTEIN ALBC-RELATED"/>
    <property type="match status" value="1"/>
</dbReference>
<evidence type="ECO:0000256" key="3">
    <source>
        <dbReference type="ARBA" id="ARBA00022840"/>
    </source>
</evidence>
<evidence type="ECO:0000256" key="1">
    <source>
        <dbReference type="ARBA" id="ARBA00022448"/>
    </source>
</evidence>
<dbReference type="Pfam" id="PF00005">
    <property type="entry name" value="ABC_tran"/>
    <property type="match status" value="1"/>
</dbReference>
<keyword evidence="3" id="KW-0067">ATP-binding</keyword>
<dbReference type="Proteomes" id="UP000036908">
    <property type="component" value="Unassembled WGS sequence"/>
</dbReference>
<dbReference type="RefSeq" id="WP_053221993.1">
    <property type="nucleotide sequence ID" value="NZ_JSVA01000003.1"/>
</dbReference>